<keyword evidence="3 7" id="KW-0328">Glycosyltransferase</keyword>
<dbReference type="InterPro" id="IPR000836">
    <property type="entry name" value="PRTase_dom"/>
</dbReference>
<dbReference type="SUPFAM" id="SSF53271">
    <property type="entry name" value="PRTase-like"/>
    <property type="match status" value="1"/>
</dbReference>
<keyword evidence="6 7" id="KW-0315">Glutamine amidotransferase</keyword>
<feature type="active site" description="Nucleophile" evidence="7">
    <location>
        <position position="2"/>
    </location>
</feature>
<evidence type="ECO:0000256" key="4">
    <source>
        <dbReference type="ARBA" id="ARBA00022679"/>
    </source>
</evidence>
<dbReference type="PIRSF" id="PIRSF000485">
    <property type="entry name" value="Amd_phspho_trans"/>
    <property type="match status" value="1"/>
</dbReference>
<dbReference type="EMBL" id="JAQQLF010000017">
    <property type="protein sequence ID" value="MDC7718301.1"/>
    <property type="molecule type" value="Genomic_DNA"/>
</dbReference>
<dbReference type="CDD" id="cd06223">
    <property type="entry name" value="PRTases_typeI"/>
    <property type="match status" value="1"/>
</dbReference>
<comment type="caution">
    <text evidence="10">The sequence shown here is derived from an EMBL/GenBank/DDBJ whole genome shotgun (WGS) entry which is preliminary data.</text>
</comment>
<gene>
    <name evidence="7 10" type="primary">purF</name>
    <name evidence="10" type="ORF">PQU95_13880</name>
</gene>
<dbReference type="InterPro" id="IPR035584">
    <property type="entry name" value="PurF_N"/>
</dbReference>
<dbReference type="CDD" id="cd00715">
    <property type="entry name" value="GPATase_N"/>
    <property type="match status" value="1"/>
</dbReference>
<keyword evidence="5 7" id="KW-0658">Purine biosynthesis</keyword>
<organism evidence="10 11">
    <name type="scientific">Vogesella aquatica</name>
    <dbReference type="NCBI Taxonomy" id="2984206"/>
    <lineage>
        <taxon>Bacteria</taxon>
        <taxon>Pseudomonadati</taxon>
        <taxon>Pseudomonadota</taxon>
        <taxon>Betaproteobacteria</taxon>
        <taxon>Neisseriales</taxon>
        <taxon>Chromobacteriaceae</taxon>
        <taxon>Vogesella</taxon>
    </lineage>
</organism>
<reference evidence="10 11" key="1">
    <citation type="submission" date="2023-01" db="EMBL/GenBank/DDBJ databases">
        <title>Novel species of the genus Vogesella isolated from rivers.</title>
        <authorList>
            <person name="Lu H."/>
        </authorList>
    </citation>
    <scope>NUCLEOTIDE SEQUENCE [LARGE SCALE GENOMIC DNA]</scope>
    <source>
        <strain evidence="10 11">DC21W</strain>
    </source>
</reference>
<feature type="domain" description="Glutamine amidotransferase type-2" evidence="9">
    <location>
        <begin position="2"/>
        <end position="236"/>
    </location>
</feature>
<accession>A0ABT5J0F2</accession>
<protein>
    <recommendedName>
        <fullName evidence="7">Amidophosphoribosyltransferase</fullName>
        <shortName evidence="7">ATase</shortName>
        <ecNumber evidence="7">2.4.2.14</ecNumber>
    </recommendedName>
    <alternativeName>
        <fullName evidence="7">Glutamine phosphoribosylpyrophosphate amidotransferase</fullName>
        <shortName evidence="7">GPATase</shortName>
    </alternativeName>
</protein>
<feature type="binding site" evidence="7">
    <location>
        <position position="367"/>
    </location>
    <ligand>
        <name>Mg(2+)</name>
        <dbReference type="ChEBI" id="CHEBI:18420"/>
    </ligand>
</feature>
<sequence>MCGILGVVGQTPVNQLLYDGLQLLQHRGQDAAGIVTANGKTFHMHKGSGLVRDVFRTRNMRSLQGNAGIGHVRYPTAGSASCLAEAQPFYVNSPFGIVLAHNGNLTNTDELKSDMYRNDLRHINTNSDSEVLLNVFAHEIAARVEGASLTADAVFGAVEAVHRRVKGAYAVVAMIAGYGLVAFRDPHGIRPLIMGCNEVDNRTEYMFASESVALDCSGFKVLRDVLPGECVYVRFDGEMQSKVCAEKTQLAPCLFEYVYFARPDSVIDGVSVYQSRLVMGEMLAEKIRRQYADMEIDVVIPIPDSSRQSALQLANALGLPYREGFIKNRYIGRTFIMPGQAVRKKSVRQKLNPVPMEFAGRNVLLVDDSIVRGTTSKEIVQMARDSGAKKVFFASAAPAVRFPNVYGIDMPTRAELLATGRNETQIAAEIGADAVIYQDLEALELAVHSLNRELNVFEASCFSGCYITGDINEAYLDAIEAARGKSKPAGKEAKDGEDAGSQMVDLNLNVAEQNLM</sequence>
<dbReference type="Proteomes" id="UP001219956">
    <property type="component" value="Unassembled WGS sequence"/>
</dbReference>
<dbReference type="Pfam" id="PF00156">
    <property type="entry name" value="Pribosyltran"/>
    <property type="match status" value="1"/>
</dbReference>
<proteinExistence type="inferred from homology"/>
<evidence type="ECO:0000256" key="2">
    <source>
        <dbReference type="ARBA" id="ARBA00010138"/>
    </source>
</evidence>
<evidence type="ECO:0000313" key="10">
    <source>
        <dbReference type="EMBL" id="MDC7718301.1"/>
    </source>
</evidence>
<evidence type="ECO:0000256" key="5">
    <source>
        <dbReference type="ARBA" id="ARBA00022755"/>
    </source>
</evidence>
<comment type="pathway">
    <text evidence="1 7 8">Purine metabolism; IMP biosynthesis via de novo pathway; N(1)-(5-phospho-D-ribosyl)glycinamide from 5-phospho-alpha-D-ribose 1-diphosphate: step 1/2.</text>
</comment>
<dbReference type="EC" id="2.4.2.14" evidence="7"/>
<evidence type="ECO:0000256" key="1">
    <source>
        <dbReference type="ARBA" id="ARBA00005209"/>
    </source>
</evidence>
<evidence type="ECO:0000259" key="9">
    <source>
        <dbReference type="PROSITE" id="PS51278"/>
    </source>
</evidence>
<keyword evidence="7" id="KW-0460">Magnesium</keyword>
<evidence type="ECO:0000313" key="11">
    <source>
        <dbReference type="Proteomes" id="UP001219956"/>
    </source>
</evidence>
<dbReference type="PANTHER" id="PTHR11907">
    <property type="entry name" value="AMIDOPHOSPHORIBOSYLTRANSFERASE"/>
    <property type="match status" value="1"/>
</dbReference>
<dbReference type="HAMAP" id="MF_01931">
    <property type="entry name" value="PurF"/>
    <property type="match status" value="1"/>
</dbReference>
<feature type="binding site" evidence="7">
    <location>
        <position position="305"/>
    </location>
    <ligand>
        <name>Mg(2+)</name>
        <dbReference type="ChEBI" id="CHEBI:18420"/>
    </ligand>
</feature>
<evidence type="ECO:0000256" key="6">
    <source>
        <dbReference type="ARBA" id="ARBA00022962"/>
    </source>
</evidence>
<comment type="cofactor">
    <cofactor evidence="7">
        <name>Mg(2+)</name>
        <dbReference type="ChEBI" id="CHEBI:18420"/>
    </cofactor>
    <text evidence="7">Binds 1 Mg(2+) ion per subunit.</text>
</comment>
<dbReference type="GO" id="GO:0004044">
    <property type="term" value="F:amidophosphoribosyltransferase activity"/>
    <property type="evidence" value="ECO:0007669"/>
    <property type="project" value="UniProtKB-EC"/>
</dbReference>
<dbReference type="Gene3D" id="3.40.50.2020">
    <property type="match status" value="1"/>
</dbReference>
<feature type="binding site" evidence="7">
    <location>
        <position position="368"/>
    </location>
    <ligand>
        <name>Mg(2+)</name>
        <dbReference type="ChEBI" id="CHEBI:18420"/>
    </ligand>
</feature>
<keyword evidence="11" id="KW-1185">Reference proteome</keyword>
<dbReference type="InterPro" id="IPR017932">
    <property type="entry name" value="GATase_2_dom"/>
</dbReference>
<comment type="caution">
    <text evidence="7">Lacks conserved residue(s) required for the propagation of feature annotation.</text>
</comment>
<dbReference type="InterPro" id="IPR029057">
    <property type="entry name" value="PRTase-like"/>
</dbReference>
<comment type="catalytic activity">
    <reaction evidence="7 8">
        <text>5-phospho-beta-D-ribosylamine + L-glutamate + diphosphate = 5-phospho-alpha-D-ribose 1-diphosphate + L-glutamine + H2O</text>
        <dbReference type="Rhea" id="RHEA:14905"/>
        <dbReference type="ChEBI" id="CHEBI:15377"/>
        <dbReference type="ChEBI" id="CHEBI:29985"/>
        <dbReference type="ChEBI" id="CHEBI:33019"/>
        <dbReference type="ChEBI" id="CHEBI:58017"/>
        <dbReference type="ChEBI" id="CHEBI:58359"/>
        <dbReference type="ChEBI" id="CHEBI:58681"/>
        <dbReference type="EC" id="2.4.2.14"/>
    </reaction>
</comment>
<dbReference type="InterPro" id="IPR029055">
    <property type="entry name" value="Ntn_hydrolases_N"/>
</dbReference>
<comment type="function">
    <text evidence="7">Catalyzes the formation of phosphoribosylamine from phosphoribosylpyrophosphate (PRPP) and glutamine.</text>
</comment>
<dbReference type="Gene3D" id="3.60.20.10">
    <property type="entry name" value="Glutamine Phosphoribosylpyrophosphate, subunit 1, domain 1"/>
    <property type="match status" value="1"/>
</dbReference>
<evidence type="ECO:0000256" key="7">
    <source>
        <dbReference type="HAMAP-Rule" id="MF_01931"/>
    </source>
</evidence>
<evidence type="ECO:0000256" key="3">
    <source>
        <dbReference type="ARBA" id="ARBA00022676"/>
    </source>
</evidence>
<dbReference type="PROSITE" id="PS51278">
    <property type="entry name" value="GATASE_TYPE_2"/>
    <property type="match status" value="1"/>
</dbReference>
<keyword evidence="7" id="KW-0479">Metal-binding</keyword>
<name>A0ABT5J0F2_9NEIS</name>
<dbReference type="Pfam" id="PF13522">
    <property type="entry name" value="GATase_6"/>
    <property type="match status" value="1"/>
</dbReference>
<keyword evidence="4 7" id="KW-0808">Transferase</keyword>
<comment type="similarity">
    <text evidence="2 7 8">In the C-terminal section; belongs to the purine/pyrimidine phosphoribosyltransferase family.</text>
</comment>
<dbReference type="SUPFAM" id="SSF56235">
    <property type="entry name" value="N-terminal nucleophile aminohydrolases (Ntn hydrolases)"/>
    <property type="match status" value="1"/>
</dbReference>
<evidence type="ECO:0000256" key="8">
    <source>
        <dbReference type="PIRNR" id="PIRNR000485"/>
    </source>
</evidence>
<dbReference type="RefSeq" id="WP_272752558.1">
    <property type="nucleotide sequence ID" value="NZ_JAQQLF010000017.1"/>
</dbReference>
<dbReference type="InterPro" id="IPR005854">
    <property type="entry name" value="PurF"/>
</dbReference>
<dbReference type="NCBIfam" id="TIGR01134">
    <property type="entry name" value="purF"/>
    <property type="match status" value="1"/>
</dbReference>